<dbReference type="SUPFAM" id="SSF48371">
    <property type="entry name" value="ARM repeat"/>
    <property type="match status" value="1"/>
</dbReference>
<name>A0AAF5DIA1_STRER</name>
<evidence type="ECO:0000256" key="5">
    <source>
        <dbReference type="SAM" id="MobiDB-lite"/>
    </source>
</evidence>
<keyword evidence="6" id="KW-1133">Transmembrane helix</keyword>
<keyword evidence="4" id="KW-0175">Coiled coil</keyword>
<feature type="region of interest" description="Disordered" evidence="5">
    <location>
        <begin position="2498"/>
        <end position="2517"/>
    </location>
</feature>
<comment type="similarity">
    <text evidence="1">Belongs to the CAND family.</text>
</comment>
<keyword evidence="6" id="KW-0812">Transmembrane</keyword>
<evidence type="ECO:0000313" key="10">
    <source>
        <dbReference type="WBParaSite" id="TCONS_00011902.p1"/>
    </source>
</evidence>
<evidence type="ECO:0000313" key="9">
    <source>
        <dbReference type="Proteomes" id="UP000035681"/>
    </source>
</evidence>
<feature type="region of interest" description="Disordered" evidence="5">
    <location>
        <begin position="347"/>
        <end position="369"/>
    </location>
</feature>
<feature type="compositionally biased region" description="Polar residues" evidence="5">
    <location>
        <begin position="2453"/>
        <end position="2492"/>
    </location>
</feature>
<sequence length="2551" mass="292245">NLRRMSSIVVTGQISSLLDKMDSNDRDLRFMAINDLINLLEKPVNSENDSNKSNGSSSNAQHLSMASVIDNVMYARMIDKCVKCVKDKIGEVQSQSIKFLVVLVTHMKEQNLYDRIFIPLVRDIGTCEEYTRDAVITALKSSVKEAIKQPVSEDTKLLSVLKTILPMLKGYVESEKFSHSYNFKVDILDIIILIIRKIEACPEVNSLLSLFFNLLENGKLSMRKLAIVAISASCESISQDTFDDLMNRIYQILINTSVSENLRIYVCSVVAICKQNPRLFGDKVETFINLFIKIIDEQDDDELKESIITAFDVFISRCARQMTIFIEDISQLCIKYIKHDPNYHHDANGDNMEVESESDLTEDSDENYSDDEDYSWKVRKASTRCITTICSCNKEELAGNISKFLPVLISRIKEREESVRVEIFNSLINIFNNIHISLSPDLVLYLRSETTKHKIYYSIDYKRLDQNEIQIVKQSLEKIESLVGNVLRFLRTKHIRTKQACFVLLKTLFVAIPGSLSIYLKDLIIAGINVLNEKNVDMNFKVEILTFITTGMQYSTLDSIASTFDTLMPFLASVINDGYFKVISEVIMVSSYIIEALSLMKQTNNEYIETQAFIDNVNKIGDYIFQILKINALDHEIKEKVLRASGVLVATLGDLIENKTNEILQYYIDNLNNDSLKLIILQSLTIIIKSSIKVDLLPFLPKTLVYTADFLKKNDRNLKIVTLNFLVPLTGRFKNNGMQGQGLINTVRRIPELINDSDFLISRLAFKFMTGAISYYPDQISEGLESLIHSYVQKSKSNLMQGQTVTAALNMISAIVKAPLANKPTNEELLSAISMAVYNDEVLSKQALYTISKGVATILKANGSVEYAVSVINTLTNHLNDPNCKSQIQQFVILTYGEVGRLFPEVFYSQFIERKPEDILLSALESSNEDVKNSASISIGHYVIGNITNSLDFLFSSLEKYKNKQYLLLHSLKEVITSKEMNDKTVLAFRSKIPTIWNVLADHSKCGEEGTRNVVAECMGRLAIIIPSEFIPKLIELGNTGIIEMITTSMTAVRYILSFKNINIDEFLIPVFEDILNKLQNHSDTSVKRHAILTFNAAVNNRCRIVKPFLTRLLPLLYAETDVDEAFIETIEMGPFKHKIDKRIEIRKATFECMYALATNCIDSINFLSYFEKGLSDEHEIKMLAYLMIIRFITLCPNELKQRIQFFAPMIRTEIQSKIKDNASDAEKLKDEEIKKCALRAVYAIRTASGFETCKIIEDIRKLIIENPNLVSMYESVTKETGQNEIRSRILTKTAILFSVPLIFMYIVFPLLFVFFPYFMQHIFFLNFLKNPFQQYNNLSYHGINSMGINFYLNNGLENKLGIWHILPQSLSTKYKGQNLTINEFENLLKLKDYKVFLYLHGNTFDRTTPHRCALYNVLSSADFHVIAFDYRGYGDSTGRPTDEGLASDAVTVYKYLLKFADGRIYVWGHSMGTGVACNSMRKMSEAGMPPKGIILEAPFNNLRDVMLNHPLSKPFRWVPFQEQLFIGSLKKSGLLMDSDKHITKIDAPILILHAEDDHVIPWQLGEKLHNSAIKAGRQSQYIKFESKHQFKHKFLHRAEEIPKLVNFVLIIISIMNSEFFNYTVPWDITPSINIEEEIKNQISKISLSDAKEISLVLQCTPETFKMEIHKNINLTKMNNNKNVDIHEINSQDPFVIKNEFSKITNKVVNEKKPIKLNFSQILNESINKNNLSKKSIDRNFSNNIIAPTKNQPFKETDNQNVFDINNRKNNSTNVQNTDNEIQSKINSSKALILDNLKFNNVVNEKEIERKDNLINNKNINNTDNIENSRNDLVQNSFSKNSVSDNVSITQEICKPISDKNKLKNVKTDCKIKDIYEKNTTEILKPNKEKKLSENICNVSEMIKKEKNNTSKVSINNRFKDFPNEEQFYEEHKEIFKPSNDEHQLTVAEIDKEKKTTECKENTNPIKPVLEEKEFLKNENIKLSKTNLLNTSQKKSSLIEITQDKINDFPKQIIQKEIRLPTQIIDKKIEEYPNNTSKLKNEETNVLSKLSKIKNVEELPITSTNEVTNDYFVIQKNKEKDIVDTQPKIYQDTKFDNNLKSNNIIVKDSDCITKEEFNNQTKDKIDNAVQKNEETIPANKYIKSTKDKLLNESNRERIKITNEFLDNNDKENSNNNSKKVTNELKTPYIVTEFENNEKDIKPLKKIENNIFDKISKEDPEKQSNNNLNQVVGKVKEPINVNDTKKNENLAKMLIVKNTSASNESLEDTIKKQLNNFPETSIEKREIENEFQEKNTKKKLIKQNIHEEVKTSTDDVVNEKIINKVIPNLSIHKTNLLNDNFNDNKVINEMKNIKNILKPIIDSTDKNLIEAPSMNINTQHTENLKSFIENKNGESKDGKNNYKSYDYQNINKLEGKMSDTVNKEIIQGTKISSIKLEPFLDKTKKKSHEINPLFSDSTNSMTENSKNSSLKKIPTDSSIQSCNDIPSTSSTLRSIDGSEDFKIKKRSQKRKKDNSCEHEKKSTNLNFPFLIGITSIVIVTTIIIIKRCKISN</sequence>
<feature type="transmembrane region" description="Helical" evidence="6">
    <location>
        <begin position="1295"/>
        <end position="1320"/>
    </location>
</feature>
<feature type="coiled-coil region" evidence="4">
    <location>
        <begin position="2255"/>
        <end position="2303"/>
    </location>
</feature>
<feature type="domain" description="TATA-binding protein interacting (TIP20)" evidence="8">
    <location>
        <begin position="1105"/>
        <end position="1247"/>
    </location>
</feature>
<dbReference type="Pfam" id="PF00561">
    <property type="entry name" value="Abhydrolase_1"/>
    <property type="match status" value="1"/>
</dbReference>
<feature type="compositionally biased region" description="Basic residues" evidence="5">
    <location>
        <begin position="2502"/>
        <end position="2511"/>
    </location>
</feature>
<accession>A0AAF5DIA1</accession>
<feature type="transmembrane region" description="Helical" evidence="6">
    <location>
        <begin position="1183"/>
        <end position="1200"/>
    </location>
</feature>
<proteinExistence type="inferred from homology"/>
<reference evidence="10" key="1">
    <citation type="submission" date="2024-02" db="UniProtKB">
        <authorList>
            <consortium name="WormBaseParasite"/>
        </authorList>
    </citation>
    <scope>IDENTIFICATION</scope>
</reference>
<evidence type="ECO:0000256" key="1">
    <source>
        <dbReference type="ARBA" id="ARBA00007657"/>
    </source>
</evidence>
<dbReference type="GO" id="GO:0010265">
    <property type="term" value="P:SCF complex assembly"/>
    <property type="evidence" value="ECO:0007669"/>
    <property type="project" value="InterPro"/>
</dbReference>
<dbReference type="Gene3D" id="3.40.50.1820">
    <property type="entry name" value="alpha/beta hydrolase"/>
    <property type="match status" value="1"/>
</dbReference>
<dbReference type="InterPro" id="IPR011989">
    <property type="entry name" value="ARM-like"/>
</dbReference>
<feature type="region of interest" description="Disordered" evidence="5">
    <location>
        <begin position="2449"/>
        <end position="2492"/>
    </location>
</feature>
<dbReference type="SUPFAM" id="SSF53474">
    <property type="entry name" value="alpha/beta-Hydrolases"/>
    <property type="match status" value="1"/>
</dbReference>
<evidence type="ECO:0000259" key="8">
    <source>
        <dbReference type="Pfam" id="PF08623"/>
    </source>
</evidence>
<feature type="compositionally biased region" description="Acidic residues" evidence="5">
    <location>
        <begin position="352"/>
        <end position="369"/>
    </location>
</feature>
<dbReference type="PANTHER" id="PTHR12696">
    <property type="entry name" value="TIP120"/>
    <property type="match status" value="1"/>
</dbReference>
<organism evidence="9 10">
    <name type="scientific">Strongyloides stercoralis</name>
    <name type="common">Threadworm</name>
    <dbReference type="NCBI Taxonomy" id="6248"/>
    <lineage>
        <taxon>Eukaryota</taxon>
        <taxon>Metazoa</taxon>
        <taxon>Ecdysozoa</taxon>
        <taxon>Nematoda</taxon>
        <taxon>Chromadorea</taxon>
        <taxon>Rhabditida</taxon>
        <taxon>Tylenchina</taxon>
        <taxon>Panagrolaimomorpha</taxon>
        <taxon>Strongyloidoidea</taxon>
        <taxon>Strongyloididae</taxon>
        <taxon>Strongyloides</taxon>
    </lineage>
</organism>
<evidence type="ECO:0000256" key="6">
    <source>
        <dbReference type="SAM" id="Phobius"/>
    </source>
</evidence>
<dbReference type="InterPro" id="IPR029058">
    <property type="entry name" value="AB_hydrolase_fold"/>
</dbReference>
<evidence type="ECO:0000256" key="2">
    <source>
        <dbReference type="ARBA" id="ARBA00022737"/>
    </source>
</evidence>
<feature type="transmembrane region" description="Helical" evidence="6">
    <location>
        <begin position="2524"/>
        <end position="2544"/>
    </location>
</feature>
<evidence type="ECO:0000259" key="7">
    <source>
        <dbReference type="Pfam" id="PF00561"/>
    </source>
</evidence>
<dbReference type="InterPro" id="IPR016024">
    <property type="entry name" value="ARM-type_fold"/>
</dbReference>
<keyword evidence="9" id="KW-1185">Reference proteome</keyword>
<dbReference type="WBParaSite" id="TCONS_00011902.p1">
    <property type="protein sequence ID" value="TCONS_00011902.p1"/>
    <property type="gene ID" value="XLOC_006951"/>
</dbReference>
<dbReference type="Pfam" id="PF08623">
    <property type="entry name" value="TIP120"/>
    <property type="match status" value="1"/>
</dbReference>
<dbReference type="Pfam" id="PF25782">
    <property type="entry name" value="TPR_CAND1"/>
    <property type="match status" value="1"/>
</dbReference>
<evidence type="ECO:0000256" key="4">
    <source>
        <dbReference type="SAM" id="Coils"/>
    </source>
</evidence>
<dbReference type="InterPro" id="IPR000073">
    <property type="entry name" value="AB_hydrolase_1"/>
</dbReference>
<keyword evidence="3" id="KW-0833">Ubl conjugation pathway</keyword>
<protein>
    <submittedName>
        <fullName evidence="10">AB hydrolase-1 domain-containing protein</fullName>
    </submittedName>
</protein>
<dbReference type="Gene3D" id="1.25.10.10">
    <property type="entry name" value="Leucine-rich Repeat Variant"/>
    <property type="match status" value="1"/>
</dbReference>
<dbReference type="InterPro" id="IPR013932">
    <property type="entry name" value="TATA-bd_TIP120"/>
</dbReference>
<keyword evidence="2" id="KW-0677">Repeat</keyword>
<dbReference type="Proteomes" id="UP000035681">
    <property type="component" value="Unplaced"/>
</dbReference>
<keyword evidence="6" id="KW-0472">Membrane</keyword>
<feature type="domain" description="AB hydrolase-1" evidence="7">
    <location>
        <begin position="1396"/>
        <end position="1479"/>
    </location>
</feature>
<dbReference type="InterPro" id="IPR039852">
    <property type="entry name" value="CAND1/CAND2"/>
</dbReference>
<evidence type="ECO:0000256" key="3">
    <source>
        <dbReference type="ARBA" id="ARBA00022786"/>
    </source>
</evidence>
<dbReference type="AlphaFoldDB" id="A0AAF5DIA1"/>